<dbReference type="OrthoDB" id="5522614at2"/>
<gene>
    <name evidence="1" type="ORF">MOMUL_04920</name>
</gene>
<comment type="caution">
    <text evidence="1">The sequence shown here is derived from an EMBL/GenBank/DDBJ whole genome shotgun (WGS) entry which is preliminary data.</text>
</comment>
<dbReference type="PATRIC" id="fig|1122241.3.peg.522"/>
<dbReference type="Proteomes" id="UP000075670">
    <property type="component" value="Unassembled WGS sequence"/>
</dbReference>
<keyword evidence="2" id="KW-1185">Reference proteome</keyword>
<proteinExistence type="predicted"/>
<accession>A0A151B1Y6</accession>
<organism evidence="1 2">
    <name type="scientific">Moorella mulderi DSM 14980</name>
    <dbReference type="NCBI Taxonomy" id="1122241"/>
    <lineage>
        <taxon>Bacteria</taxon>
        <taxon>Bacillati</taxon>
        <taxon>Bacillota</taxon>
        <taxon>Clostridia</taxon>
        <taxon>Neomoorellales</taxon>
        <taxon>Neomoorellaceae</taxon>
        <taxon>Neomoorella</taxon>
    </lineage>
</organism>
<dbReference type="AlphaFoldDB" id="A0A151B1Y6"/>
<evidence type="ECO:0000313" key="1">
    <source>
        <dbReference type="EMBL" id="KYH33782.1"/>
    </source>
</evidence>
<name>A0A151B1Y6_9FIRM</name>
<dbReference type="RefSeq" id="WP_054936917.1">
    <property type="nucleotide sequence ID" value="NZ_LTBC01000001.1"/>
</dbReference>
<evidence type="ECO:0000313" key="2">
    <source>
        <dbReference type="Proteomes" id="UP000075670"/>
    </source>
</evidence>
<dbReference type="EMBL" id="LTBC01000001">
    <property type="protein sequence ID" value="KYH33782.1"/>
    <property type="molecule type" value="Genomic_DNA"/>
</dbReference>
<reference evidence="1 2" key="1">
    <citation type="submission" date="2016-02" db="EMBL/GenBank/DDBJ databases">
        <title>Genome sequence of Moorella mulderi DSM 14980.</title>
        <authorList>
            <person name="Poehlein A."/>
            <person name="Daniel R."/>
        </authorList>
    </citation>
    <scope>NUCLEOTIDE SEQUENCE [LARGE SCALE GENOMIC DNA]</scope>
    <source>
        <strain evidence="1 2">DSM 14980</strain>
    </source>
</reference>
<protein>
    <submittedName>
        <fullName evidence="1">Uncharacterized protein</fullName>
    </submittedName>
</protein>
<sequence length="81" mass="9084">MIRTQVQLTEEQYHALKKMAAVKKISMAELIRLGVDQVLAGSNPGQKERIQRAIKAAGRFRSGVKDLSRNHDAYLTEAFAE</sequence>
<dbReference type="GO" id="GO:0006355">
    <property type="term" value="P:regulation of DNA-templated transcription"/>
    <property type="evidence" value="ECO:0007669"/>
    <property type="project" value="InterPro"/>
</dbReference>